<dbReference type="GO" id="GO:0005524">
    <property type="term" value="F:ATP binding"/>
    <property type="evidence" value="ECO:0007669"/>
    <property type="project" value="UniProtKB-KW"/>
</dbReference>
<keyword evidence="5 10" id="KW-0067">ATP-binding</keyword>
<evidence type="ECO:0000256" key="2">
    <source>
        <dbReference type="ARBA" id="ARBA00005752"/>
    </source>
</evidence>
<evidence type="ECO:0000256" key="4">
    <source>
        <dbReference type="ARBA" id="ARBA00022741"/>
    </source>
</evidence>
<dbReference type="RefSeq" id="WP_092091208.1">
    <property type="nucleotide sequence ID" value="NZ_FOQE01000004.1"/>
</dbReference>
<accession>A0A1I3B5F5</accession>
<dbReference type="InterPro" id="IPR001962">
    <property type="entry name" value="Asn_synthase"/>
</dbReference>
<dbReference type="Gene3D" id="3.40.50.620">
    <property type="entry name" value="HUPs"/>
    <property type="match status" value="1"/>
</dbReference>
<comment type="catalytic activity">
    <reaction evidence="8">
        <text>L-aspartate + L-glutamine + ATP + H2O = L-asparagine + L-glutamate + AMP + diphosphate + H(+)</text>
        <dbReference type="Rhea" id="RHEA:12228"/>
        <dbReference type="ChEBI" id="CHEBI:15377"/>
        <dbReference type="ChEBI" id="CHEBI:15378"/>
        <dbReference type="ChEBI" id="CHEBI:29985"/>
        <dbReference type="ChEBI" id="CHEBI:29991"/>
        <dbReference type="ChEBI" id="CHEBI:30616"/>
        <dbReference type="ChEBI" id="CHEBI:33019"/>
        <dbReference type="ChEBI" id="CHEBI:58048"/>
        <dbReference type="ChEBI" id="CHEBI:58359"/>
        <dbReference type="ChEBI" id="CHEBI:456215"/>
        <dbReference type="EC" id="6.3.5.4"/>
    </reaction>
</comment>
<dbReference type="EC" id="6.3.5.4" evidence="3"/>
<dbReference type="Pfam" id="PF00733">
    <property type="entry name" value="Asn_synthase"/>
    <property type="match status" value="1"/>
</dbReference>
<dbReference type="PIRSF" id="PIRSF001589">
    <property type="entry name" value="Asn_synthetase_glu-h"/>
    <property type="match status" value="1"/>
</dbReference>
<evidence type="ECO:0000313" key="13">
    <source>
        <dbReference type="EMBL" id="SFH57514.1"/>
    </source>
</evidence>
<evidence type="ECO:0000256" key="9">
    <source>
        <dbReference type="PIRSR" id="PIRSR001589-1"/>
    </source>
</evidence>
<evidence type="ECO:0000256" key="8">
    <source>
        <dbReference type="ARBA" id="ARBA00048741"/>
    </source>
</evidence>
<dbReference type="InterPro" id="IPR006426">
    <property type="entry name" value="Asn_synth_AEB"/>
</dbReference>
<dbReference type="InterPro" id="IPR051786">
    <property type="entry name" value="ASN_synthetase/amidase"/>
</dbReference>
<organism evidence="13 14">
    <name type="scientific">Pisciglobus halotolerans</name>
    <dbReference type="NCBI Taxonomy" id="745365"/>
    <lineage>
        <taxon>Bacteria</taxon>
        <taxon>Bacillati</taxon>
        <taxon>Bacillota</taxon>
        <taxon>Bacilli</taxon>
        <taxon>Lactobacillales</taxon>
        <taxon>Carnobacteriaceae</taxon>
    </lineage>
</organism>
<feature type="active site" description="For GATase activity" evidence="9">
    <location>
        <position position="2"/>
    </location>
</feature>
<evidence type="ECO:0000259" key="12">
    <source>
        <dbReference type="PROSITE" id="PS51278"/>
    </source>
</evidence>
<gene>
    <name evidence="13" type="ORF">SAMN04489868_10414</name>
</gene>
<feature type="binding site" evidence="10">
    <location>
        <begin position="360"/>
        <end position="361"/>
    </location>
    <ligand>
        <name>ATP</name>
        <dbReference type="ChEBI" id="CHEBI:30616"/>
    </ligand>
</feature>
<sequence length="613" mass="71300">MCGFVGYCNTGFSESNNQRIIKEMADTIKHRGPDDESYYIDDSMVFGFRRLAIIDLEHGKQPMTDTITERVLQFNGEIYNYQEIRAFLEEKGYVFETESDTEVILRGYDYFGEKIVTQLRGMFAFVIWDKKANKLFGARDHFGIKPLYYYQADGEFVFGSEIKGLLPHPKLKKAFNETILADYLSMEYTTDQTTFFKDIYKVMPGHYFCYDLTNKEMSTTRYFDPVYPIQKQTREEETRKIEQAVEESVSAHLIADVEVGSFLSSGVDSSYILKTASEQQNIQSFSVGYEEEKFSELSYSTDFSDSIAVKNTSRKISADDFMNAIPNIQYHMDEPLSNPSAIPLYFVAQTASEKVKVVLSGEGADELFGGYNRYLDAIPYSKYDKTPRRIRVSLAKLAKKMPAMKGKRFLVRGALPIEERNFRIDYVFSFNERNQLLKNQQLNKDLHQETKKIFEKAPMKDEIHEMMYFDFHTWLPYDILLKADRMSMANSLELRVPFLDKEVMKVAATLPSKDLIQKNKTKVALRETANKKLAEHVANKPKLGFPSPLAEWIKREDIRADIQFAFHTDFAKTYFDQAYLDQLLEDHCAGKKANMRKIWSVYTLIVWYYQFFD</sequence>
<evidence type="ECO:0000256" key="6">
    <source>
        <dbReference type="ARBA" id="ARBA00022888"/>
    </source>
</evidence>
<dbReference type="SUPFAM" id="SSF56235">
    <property type="entry name" value="N-terminal nucleophile aminohydrolases (Ntn hydrolases)"/>
    <property type="match status" value="1"/>
</dbReference>
<keyword evidence="7 9" id="KW-0315">Glutamine amidotransferase</keyword>
<protein>
    <recommendedName>
        <fullName evidence="3">asparagine synthase (glutamine-hydrolyzing)</fullName>
        <ecNumber evidence="3">6.3.5.4</ecNumber>
    </recommendedName>
</protein>
<dbReference type="PROSITE" id="PS51278">
    <property type="entry name" value="GATASE_TYPE_2"/>
    <property type="match status" value="1"/>
</dbReference>
<comment type="similarity">
    <text evidence="2">Belongs to the asparagine synthetase family.</text>
</comment>
<dbReference type="CDD" id="cd00712">
    <property type="entry name" value="AsnB"/>
    <property type="match status" value="1"/>
</dbReference>
<dbReference type="Gene3D" id="3.60.20.10">
    <property type="entry name" value="Glutamine Phosphoribosylpyrophosphate, subunit 1, domain 1"/>
    <property type="match status" value="1"/>
</dbReference>
<feature type="site" description="Important for beta-aspartyl-AMP intermediate formation" evidence="11">
    <location>
        <position position="362"/>
    </location>
</feature>
<dbReference type="Proteomes" id="UP000198668">
    <property type="component" value="Unassembled WGS sequence"/>
</dbReference>
<dbReference type="OrthoDB" id="9763290at2"/>
<dbReference type="InterPro" id="IPR033738">
    <property type="entry name" value="AsnB_N"/>
</dbReference>
<name>A0A1I3B5F5_9LACT</name>
<evidence type="ECO:0000256" key="1">
    <source>
        <dbReference type="ARBA" id="ARBA00005187"/>
    </source>
</evidence>
<dbReference type="SUPFAM" id="SSF52402">
    <property type="entry name" value="Adenine nucleotide alpha hydrolases-like"/>
    <property type="match status" value="1"/>
</dbReference>
<evidence type="ECO:0000256" key="3">
    <source>
        <dbReference type="ARBA" id="ARBA00012737"/>
    </source>
</evidence>
<dbReference type="NCBIfam" id="TIGR01536">
    <property type="entry name" value="asn_synth_AEB"/>
    <property type="match status" value="1"/>
</dbReference>
<reference evidence="13 14" key="1">
    <citation type="submission" date="2016-10" db="EMBL/GenBank/DDBJ databases">
        <authorList>
            <person name="de Groot N.N."/>
        </authorList>
    </citation>
    <scope>NUCLEOTIDE SEQUENCE [LARGE SCALE GENOMIC DNA]</scope>
    <source>
        <strain evidence="13 14">DSM 27630</strain>
    </source>
</reference>
<dbReference type="GO" id="GO:0004066">
    <property type="term" value="F:asparagine synthase (glutamine-hydrolyzing) activity"/>
    <property type="evidence" value="ECO:0007669"/>
    <property type="project" value="UniProtKB-EC"/>
</dbReference>
<feature type="binding site" evidence="10">
    <location>
        <position position="100"/>
    </location>
    <ligand>
        <name>L-glutamine</name>
        <dbReference type="ChEBI" id="CHEBI:58359"/>
    </ligand>
</feature>
<dbReference type="InterPro" id="IPR029055">
    <property type="entry name" value="Ntn_hydrolases_N"/>
</dbReference>
<dbReference type="GO" id="GO:0005829">
    <property type="term" value="C:cytosol"/>
    <property type="evidence" value="ECO:0007669"/>
    <property type="project" value="TreeGrafter"/>
</dbReference>
<evidence type="ECO:0000313" key="14">
    <source>
        <dbReference type="Proteomes" id="UP000198668"/>
    </source>
</evidence>
<dbReference type="GO" id="GO:0006529">
    <property type="term" value="P:asparagine biosynthetic process"/>
    <property type="evidence" value="ECO:0007669"/>
    <property type="project" value="UniProtKB-KW"/>
</dbReference>
<feature type="domain" description="Glutamine amidotransferase type-2" evidence="12">
    <location>
        <begin position="2"/>
        <end position="213"/>
    </location>
</feature>
<comment type="pathway">
    <text evidence="1">Amino-acid biosynthesis; L-asparagine biosynthesis; L-asparagine from L-aspartate (L-Gln route): step 1/1.</text>
</comment>
<dbReference type="AlphaFoldDB" id="A0A1I3B5F5"/>
<evidence type="ECO:0000256" key="10">
    <source>
        <dbReference type="PIRSR" id="PIRSR001589-2"/>
    </source>
</evidence>
<dbReference type="InterPro" id="IPR014729">
    <property type="entry name" value="Rossmann-like_a/b/a_fold"/>
</dbReference>
<dbReference type="PANTHER" id="PTHR43284">
    <property type="entry name" value="ASPARAGINE SYNTHETASE (GLUTAMINE-HYDROLYZING)"/>
    <property type="match status" value="1"/>
</dbReference>
<keyword evidence="14" id="KW-1185">Reference proteome</keyword>
<evidence type="ECO:0000256" key="5">
    <source>
        <dbReference type="ARBA" id="ARBA00022840"/>
    </source>
</evidence>
<dbReference type="InterPro" id="IPR017932">
    <property type="entry name" value="GATase_2_dom"/>
</dbReference>
<keyword evidence="4 10" id="KW-0547">Nucleotide-binding</keyword>
<dbReference type="EMBL" id="FOQE01000004">
    <property type="protein sequence ID" value="SFH57514.1"/>
    <property type="molecule type" value="Genomic_DNA"/>
</dbReference>
<dbReference type="CDD" id="cd01991">
    <property type="entry name" value="Asn_synthase_B_C"/>
    <property type="match status" value="1"/>
</dbReference>
<keyword evidence="9" id="KW-0028">Amino-acid biosynthesis</keyword>
<evidence type="ECO:0000256" key="7">
    <source>
        <dbReference type="ARBA" id="ARBA00022962"/>
    </source>
</evidence>
<evidence type="ECO:0000256" key="11">
    <source>
        <dbReference type="PIRSR" id="PIRSR001589-3"/>
    </source>
</evidence>
<keyword evidence="6 9" id="KW-0061">Asparagine biosynthesis</keyword>
<dbReference type="PANTHER" id="PTHR43284:SF1">
    <property type="entry name" value="ASPARAGINE SYNTHETASE"/>
    <property type="match status" value="1"/>
</dbReference>
<dbReference type="Pfam" id="PF13537">
    <property type="entry name" value="GATase_7"/>
    <property type="match status" value="1"/>
</dbReference>
<proteinExistence type="inferred from homology"/>
<feature type="binding site" evidence="10">
    <location>
        <position position="287"/>
    </location>
    <ligand>
        <name>ATP</name>
        <dbReference type="ChEBI" id="CHEBI:30616"/>
    </ligand>
</feature>